<gene>
    <name evidence="1" type="ORF">UFOPK1961_00703</name>
</gene>
<proteinExistence type="predicted"/>
<protein>
    <submittedName>
        <fullName evidence="1">Unannotated protein</fullName>
    </submittedName>
</protein>
<organism evidence="1">
    <name type="scientific">freshwater metagenome</name>
    <dbReference type="NCBI Taxonomy" id="449393"/>
    <lineage>
        <taxon>unclassified sequences</taxon>
        <taxon>metagenomes</taxon>
        <taxon>ecological metagenomes</taxon>
    </lineage>
</organism>
<dbReference type="AlphaFoldDB" id="A0A6J6J0S9"/>
<reference evidence="1" key="1">
    <citation type="submission" date="2020-05" db="EMBL/GenBank/DDBJ databases">
        <authorList>
            <person name="Chiriac C."/>
            <person name="Salcher M."/>
            <person name="Ghai R."/>
            <person name="Kavagutti S V."/>
        </authorList>
    </citation>
    <scope>NUCLEOTIDE SEQUENCE</scope>
</reference>
<dbReference type="EMBL" id="CAEZVJ010000070">
    <property type="protein sequence ID" value="CAB4630204.1"/>
    <property type="molecule type" value="Genomic_DNA"/>
</dbReference>
<sequence>MLLCPGITGAERNTAANDCVGSQSARFFPLQVHGATASAAITLRQTKDLGECALQHLLNRFVYQVGDVEAVRCNKSNRLRQELVVTAV</sequence>
<evidence type="ECO:0000313" key="1">
    <source>
        <dbReference type="EMBL" id="CAB4630204.1"/>
    </source>
</evidence>
<name>A0A6J6J0S9_9ZZZZ</name>
<accession>A0A6J6J0S9</accession>